<feature type="domain" description="FHA" evidence="1">
    <location>
        <begin position="221"/>
        <end position="269"/>
    </location>
</feature>
<dbReference type="InterPro" id="IPR029787">
    <property type="entry name" value="Nucleotide_cyclase"/>
</dbReference>
<dbReference type="Gene3D" id="2.60.200.20">
    <property type="match status" value="1"/>
</dbReference>
<dbReference type="Gene3D" id="3.30.70.1230">
    <property type="entry name" value="Nucleotide cyclase"/>
    <property type="match status" value="1"/>
</dbReference>
<dbReference type="STRING" id="1760988.SAMN02949497_2370"/>
<dbReference type="Pfam" id="PF00498">
    <property type="entry name" value="FHA"/>
    <property type="match status" value="1"/>
</dbReference>
<dbReference type="CDD" id="cd07302">
    <property type="entry name" value="CHD"/>
    <property type="match status" value="1"/>
</dbReference>
<accession>A0A1Y6CXF4</accession>
<evidence type="ECO:0000313" key="4">
    <source>
        <dbReference type="Proteomes" id="UP000192923"/>
    </source>
</evidence>
<sequence>MTFLRPDAKQASTLCVLSAKVADTPLIFQALGGSEGAGLIFDCLGLMNSVIQCFGGRVLHPLGDGLLAAFPSADNAAAAAEDMMRRIHREPGQGVGQAALRVGLHQGPVWVRESDICAGQYHAFGETVRVATRMAGLAKAGQIMATQATLQALPARWRQAARLLEALTASGNRACELAWRHPDGSTMMTRLPTSLPKGAFNQATLRYHQLRFVLDDSHSSLSLGREYINDIVFDDRRVSRQHARVERRRDKVVLIDNSTNGTYVTFEGAHEIPLKMEEIVLSGRGTISLGCAHRGGDGAGVLEFEVL</sequence>
<dbReference type="SUPFAM" id="SSF55073">
    <property type="entry name" value="Nucleotide cyclase"/>
    <property type="match status" value="1"/>
</dbReference>
<dbReference type="OrthoDB" id="9806704at2"/>
<evidence type="ECO:0000259" key="2">
    <source>
        <dbReference type="PROSITE" id="PS50125"/>
    </source>
</evidence>
<dbReference type="EMBL" id="FXAM01000001">
    <property type="protein sequence ID" value="SMF95027.1"/>
    <property type="molecule type" value="Genomic_DNA"/>
</dbReference>
<dbReference type="GO" id="GO:0035556">
    <property type="term" value="P:intracellular signal transduction"/>
    <property type="evidence" value="ECO:0007669"/>
    <property type="project" value="InterPro"/>
</dbReference>
<dbReference type="InterPro" id="IPR008984">
    <property type="entry name" value="SMAD_FHA_dom_sf"/>
</dbReference>
<dbReference type="GO" id="GO:0009190">
    <property type="term" value="P:cyclic nucleotide biosynthetic process"/>
    <property type="evidence" value="ECO:0007669"/>
    <property type="project" value="InterPro"/>
</dbReference>
<evidence type="ECO:0000313" key="3">
    <source>
        <dbReference type="EMBL" id="SMF95027.1"/>
    </source>
</evidence>
<proteinExistence type="predicted"/>
<dbReference type="Proteomes" id="UP000192923">
    <property type="component" value="Unassembled WGS sequence"/>
</dbReference>
<dbReference type="CDD" id="cd00060">
    <property type="entry name" value="FHA"/>
    <property type="match status" value="1"/>
</dbReference>
<dbReference type="PROSITE" id="PS50006">
    <property type="entry name" value="FHA_DOMAIN"/>
    <property type="match status" value="1"/>
</dbReference>
<keyword evidence="4" id="KW-1185">Reference proteome</keyword>
<organism evidence="3 4">
    <name type="scientific">Methylomagnum ishizawai</name>
    <dbReference type="NCBI Taxonomy" id="1760988"/>
    <lineage>
        <taxon>Bacteria</taxon>
        <taxon>Pseudomonadati</taxon>
        <taxon>Pseudomonadota</taxon>
        <taxon>Gammaproteobacteria</taxon>
        <taxon>Methylococcales</taxon>
        <taxon>Methylococcaceae</taxon>
        <taxon>Methylomagnum</taxon>
    </lineage>
</organism>
<dbReference type="PANTHER" id="PTHR43081:SF1">
    <property type="entry name" value="ADENYLATE CYCLASE, TERMINAL-DIFFERENTIATION SPECIFIC"/>
    <property type="match status" value="1"/>
</dbReference>
<dbReference type="SMART" id="SM00240">
    <property type="entry name" value="FHA"/>
    <property type="match status" value="1"/>
</dbReference>
<dbReference type="Pfam" id="PF00211">
    <property type="entry name" value="Guanylate_cyc"/>
    <property type="match status" value="1"/>
</dbReference>
<dbReference type="RefSeq" id="WP_085212911.1">
    <property type="nucleotide sequence ID" value="NZ_FXAM01000001.1"/>
</dbReference>
<protein>
    <submittedName>
        <fullName evidence="3">Adenylate cyclase, class 3</fullName>
    </submittedName>
</protein>
<name>A0A1Y6CXF4_9GAMM</name>
<dbReference type="AlphaFoldDB" id="A0A1Y6CXF4"/>
<dbReference type="InterPro" id="IPR001054">
    <property type="entry name" value="A/G_cyclase"/>
</dbReference>
<gene>
    <name evidence="3" type="ORF">SAMN02949497_2370</name>
</gene>
<feature type="domain" description="Guanylate cyclase" evidence="2">
    <location>
        <begin position="2"/>
        <end position="135"/>
    </location>
</feature>
<evidence type="ECO:0000259" key="1">
    <source>
        <dbReference type="PROSITE" id="PS50006"/>
    </source>
</evidence>
<dbReference type="GO" id="GO:0004016">
    <property type="term" value="F:adenylate cyclase activity"/>
    <property type="evidence" value="ECO:0007669"/>
    <property type="project" value="UniProtKB-ARBA"/>
</dbReference>
<reference evidence="3 4" key="1">
    <citation type="submission" date="2016-12" db="EMBL/GenBank/DDBJ databases">
        <authorList>
            <person name="Song W.-J."/>
            <person name="Kurnit D.M."/>
        </authorList>
    </citation>
    <scope>NUCLEOTIDE SEQUENCE [LARGE SCALE GENOMIC DNA]</scope>
    <source>
        <strain evidence="3 4">175</strain>
    </source>
</reference>
<dbReference type="PANTHER" id="PTHR43081">
    <property type="entry name" value="ADENYLATE CYCLASE, TERMINAL-DIFFERENTIATION SPECIFIC-RELATED"/>
    <property type="match status" value="1"/>
</dbReference>
<dbReference type="InterPro" id="IPR000253">
    <property type="entry name" value="FHA_dom"/>
</dbReference>
<dbReference type="InterPro" id="IPR050697">
    <property type="entry name" value="Adenylyl/Guanylyl_Cyclase_3/4"/>
</dbReference>
<dbReference type="SUPFAM" id="SSF49879">
    <property type="entry name" value="SMAD/FHA domain"/>
    <property type="match status" value="1"/>
</dbReference>
<dbReference type="PROSITE" id="PS50125">
    <property type="entry name" value="GUANYLATE_CYCLASE_2"/>
    <property type="match status" value="1"/>
</dbReference>